<gene>
    <name evidence="2" type="ORF">ED733_000577</name>
</gene>
<feature type="domain" description="Aminoglycoside phosphotransferase" evidence="1">
    <location>
        <begin position="66"/>
        <end position="305"/>
    </location>
</feature>
<dbReference type="PANTHER" id="PTHR21310">
    <property type="entry name" value="AMINOGLYCOSIDE PHOSPHOTRANSFERASE-RELATED-RELATED"/>
    <property type="match status" value="1"/>
</dbReference>
<evidence type="ECO:0000313" key="2">
    <source>
        <dbReference type="EMBL" id="TWU71663.1"/>
    </source>
</evidence>
<dbReference type="Gene3D" id="3.90.1200.10">
    <property type="match status" value="1"/>
</dbReference>
<dbReference type="InterPro" id="IPR011009">
    <property type="entry name" value="Kinase-like_dom_sf"/>
</dbReference>
<dbReference type="PANTHER" id="PTHR21310:SF15">
    <property type="entry name" value="AMINOGLYCOSIDE PHOSPHOTRANSFERASE DOMAIN-CONTAINING PROTEIN"/>
    <property type="match status" value="1"/>
</dbReference>
<sequence>MDALFLAEAATHFSKIASSVYDFPATPEQDKQRRLDFISAISHEKVKALALRHSTQTTCRILSCDSGSFNANFIIEFDDGTKCVVRIPILPFVHDPWQKILGHVAISEFLKDTTQIPVARVRAYGSDEKLSNRSNMDFFFLIVDFIPGRSLSPRMLFESTTEQRAMFFSQLIDILVELRQTKFPALGSLMLKSKGELPDVGHLRSIPLNELRRSPPPTRSVQEYMESQLEIVSDSLALPVADQTIDDIKLEVFAFHFMGNYFTDIKSGVEENGYPLHHSDLRLPNIIVGDDLQINGIIDWDDASTVPAQLFSPPTWISGVDENSIMAFQNTHAEFRNILKEKAKTSPACHQLLNQWYKEPNGEPNEALYVAHIIRYPTELAEVVARSYKRLCSTGNLGASIKTYYESNHTIRQQVQQQMELCEAYTRYLKDRGLYVQEEPLNLQALKAKAEEATKQAKRIIQKYNL</sequence>
<dbReference type="SUPFAM" id="SSF56112">
    <property type="entry name" value="Protein kinase-like (PK-like)"/>
    <property type="match status" value="1"/>
</dbReference>
<organism evidence="2 3">
    <name type="scientific">Metarhizium rileyi (strain RCEF 4871)</name>
    <name type="common">Nomuraea rileyi</name>
    <dbReference type="NCBI Taxonomy" id="1649241"/>
    <lineage>
        <taxon>Eukaryota</taxon>
        <taxon>Fungi</taxon>
        <taxon>Dikarya</taxon>
        <taxon>Ascomycota</taxon>
        <taxon>Pezizomycotina</taxon>
        <taxon>Sordariomycetes</taxon>
        <taxon>Hypocreomycetidae</taxon>
        <taxon>Hypocreales</taxon>
        <taxon>Clavicipitaceae</taxon>
        <taxon>Metarhizium</taxon>
    </lineage>
</organism>
<evidence type="ECO:0000259" key="1">
    <source>
        <dbReference type="Pfam" id="PF01636"/>
    </source>
</evidence>
<dbReference type="InterPro" id="IPR051678">
    <property type="entry name" value="AGP_Transferase"/>
</dbReference>
<accession>A0A5C6G6Z3</accession>
<dbReference type="AlphaFoldDB" id="A0A5C6G6Z3"/>
<dbReference type="EMBL" id="SBHS01000039">
    <property type="protein sequence ID" value="TWU71663.1"/>
    <property type="molecule type" value="Genomic_DNA"/>
</dbReference>
<name>A0A5C6G6Z3_METRR</name>
<dbReference type="Pfam" id="PF01636">
    <property type="entry name" value="APH"/>
    <property type="match status" value="1"/>
</dbReference>
<protein>
    <recommendedName>
        <fullName evidence="1">Aminoglycoside phosphotransferase domain-containing protein</fullName>
    </recommendedName>
</protein>
<dbReference type="Proteomes" id="UP000317257">
    <property type="component" value="Unassembled WGS sequence"/>
</dbReference>
<proteinExistence type="predicted"/>
<evidence type="ECO:0000313" key="3">
    <source>
        <dbReference type="Proteomes" id="UP000317257"/>
    </source>
</evidence>
<comment type="caution">
    <text evidence="2">The sequence shown here is derived from an EMBL/GenBank/DDBJ whole genome shotgun (WGS) entry which is preliminary data.</text>
</comment>
<dbReference type="InterPro" id="IPR002575">
    <property type="entry name" value="Aminoglycoside_PTrfase"/>
</dbReference>
<reference evidence="3" key="1">
    <citation type="submission" date="2018-12" db="EMBL/GenBank/DDBJ databases">
        <title>The complete genome of Metarhizium rileyi, a key fungal pathogen of Lepidoptera.</title>
        <authorList>
            <person name="Binneck E."/>
            <person name="Lastra C.C.L."/>
            <person name="Sosa-Gomez D.R."/>
        </authorList>
    </citation>
    <scope>NUCLEOTIDE SEQUENCE [LARGE SCALE GENOMIC DNA]</scope>
    <source>
        <strain evidence="3">Cep018-CH2</strain>
    </source>
</reference>